<feature type="site" description="Interaction with substrate tRNA" evidence="10">
    <location>
        <position position="101"/>
    </location>
</feature>
<keyword evidence="15" id="KW-1185">Reference proteome</keyword>
<evidence type="ECO:0000256" key="7">
    <source>
        <dbReference type="ARBA" id="ARBA00022840"/>
    </source>
</evidence>
<keyword evidence="4 10" id="KW-0808">Transferase</keyword>
<evidence type="ECO:0000256" key="11">
    <source>
        <dbReference type="RuleBase" id="RU003783"/>
    </source>
</evidence>
<comment type="caution">
    <text evidence="10">Lacks conserved residue(s) required for the propagation of feature annotation.</text>
</comment>
<feature type="binding site" evidence="10">
    <location>
        <begin position="10"/>
        <end position="17"/>
    </location>
    <ligand>
        <name>ATP</name>
        <dbReference type="ChEBI" id="CHEBI:30616"/>
    </ligand>
</feature>
<dbReference type="NCBIfam" id="TIGR00174">
    <property type="entry name" value="miaA"/>
    <property type="match status" value="1"/>
</dbReference>
<dbReference type="Pfam" id="PF01715">
    <property type="entry name" value="IPPT"/>
    <property type="match status" value="1"/>
</dbReference>
<evidence type="ECO:0000256" key="13">
    <source>
        <dbReference type="RuleBase" id="RU003785"/>
    </source>
</evidence>
<keyword evidence="7 10" id="KW-0067">ATP-binding</keyword>
<dbReference type="Gene3D" id="3.40.50.300">
    <property type="entry name" value="P-loop containing nucleotide triphosphate hydrolases"/>
    <property type="match status" value="1"/>
</dbReference>
<evidence type="ECO:0000256" key="2">
    <source>
        <dbReference type="ARBA" id="ARBA00003213"/>
    </source>
</evidence>
<feature type="binding site" evidence="10">
    <location>
        <begin position="12"/>
        <end position="17"/>
    </location>
    <ligand>
        <name>substrate</name>
    </ligand>
</feature>
<dbReference type="HAMAP" id="MF_00185">
    <property type="entry name" value="IPP_trans"/>
    <property type="match status" value="1"/>
</dbReference>
<keyword evidence="5 10" id="KW-0819">tRNA processing</keyword>
<sequence length="323" mass="35482">MKPKVIVVTGATASGKSAFIYDQLGDLPLMLINADSRQVYADLPVSSASPTAKERALFDHRLYNFLPLDAVFSAGQFMRKARGLLQEAHAAQQIPLICGGTYFYLQALFAGLLPETPISDQVKAEVEQMARVDAYARLEAMDAVAASNIHPHNEARLKRALMLCIERGGAISSLPREGAILPEYEVLLLIFDPARELVRQRAAARIARMFSEGLLAEVARAAKLIAGSAPGKNWREFAALTGIGVSEFFDYAELNSVAIEDLDEAAQQQIAAKILQNTMHLVKRQATWYRNAKPQPENTKTVDPSYDNDRIAALVKDFIGRVP</sequence>
<evidence type="ECO:0000313" key="14">
    <source>
        <dbReference type="EMBL" id="AFM13690.1"/>
    </source>
</evidence>
<evidence type="ECO:0000256" key="9">
    <source>
        <dbReference type="ARBA" id="ARBA00049563"/>
    </source>
</evidence>
<evidence type="ECO:0000256" key="6">
    <source>
        <dbReference type="ARBA" id="ARBA00022741"/>
    </source>
</evidence>
<dbReference type="STRING" id="869212.Turpa_3051"/>
<dbReference type="GO" id="GO:0005524">
    <property type="term" value="F:ATP binding"/>
    <property type="evidence" value="ECO:0007669"/>
    <property type="project" value="UniProtKB-UniRule"/>
</dbReference>
<dbReference type="GO" id="GO:0006400">
    <property type="term" value="P:tRNA modification"/>
    <property type="evidence" value="ECO:0007669"/>
    <property type="project" value="TreeGrafter"/>
</dbReference>
<dbReference type="EMBL" id="CP002959">
    <property type="protein sequence ID" value="AFM13690.1"/>
    <property type="molecule type" value="Genomic_DNA"/>
</dbReference>
<comment type="subunit">
    <text evidence="10">Monomer.</text>
</comment>
<dbReference type="InterPro" id="IPR027417">
    <property type="entry name" value="P-loop_NTPase"/>
</dbReference>
<name>I4B8T3_TURPD</name>
<feature type="region of interest" description="Interaction with substrate tRNA" evidence="10">
    <location>
        <begin position="35"/>
        <end position="38"/>
    </location>
</feature>
<dbReference type="PANTHER" id="PTHR11088:SF60">
    <property type="entry name" value="TRNA DIMETHYLALLYLTRANSFERASE"/>
    <property type="match status" value="1"/>
</dbReference>
<comment type="similarity">
    <text evidence="3 10 13">Belongs to the IPP transferase family.</text>
</comment>
<evidence type="ECO:0000313" key="15">
    <source>
        <dbReference type="Proteomes" id="UP000006048"/>
    </source>
</evidence>
<dbReference type="PANTHER" id="PTHR11088">
    <property type="entry name" value="TRNA DIMETHYLALLYLTRANSFERASE"/>
    <property type="match status" value="1"/>
</dbReference>
<comment type="function">
    <text evidence="2 10 12">Catalyzes the transfer of a dimethylallyl group onto the adenine at position 37 in tRNAs that read codons beginning with uridine, leading to the formation of N6-(dimethylallyl)adenosine (i(6)A).</text>
</comment>
<evidence type="ECO:0000256" key="5">
    <source>
        <dbReference type="ARBA" id="ARBA00022694"/>
    </source>
</evidence>
<evidence type="ECO:0000256" key="1">
    <source>
        <dbReference type="ARBA" id="ARBA00001946"/>
    </source>
</evidence>
<accession>I4B8T3</accession>
<dbReference type="InterPro" id="IPR018022">
    <property type="entry name" value="IPT"/>
</dbReference>
<dbReference type="OrthoDB" id="9776390at2"/>
<evidence type="ECO:0000256" key="3">
    <source>
        <dbReference type="ARBA" id="ARBA00005842"/>
    </source>
</evidence>
<proteinExistence type="inferred from homology"/>
<dbReference type="AlphaFoldDB" id="I4B8T3"/>
<evidence type="ECO:0000256" key="10">
    <source>
        <dbReference type="HAMAP-Rule" id="MF_00185"/>
    </source>
</evidence>
<dbReference type="SUPFAM" id="SSF52540">
    <property type="entry name" value="P-loop containing nucleoside triphosphate hydrolases"/>
    <property type="match status" value="1"/>
</dbReference>
<dbReference type="HOGENOM" id="CLU_032616_0_1_12"/>
<comment type="cofactor">
    <cofactor evidence="1 10">
        <name>Mg(2+)</name>
        <dbReference type="ChEBI" id="CHEBI:18420"/>
    </cofactor>
</comment>
<comment type="catalytic activity">
    <reaction evidence="9 10 11">
        <text>adenosine(37) in tRNA + dimethylallyl diphosphate = N(6)-dimethylallyladenosine(37) in tRNA + diphosphate</text>
        <dbReference type="Rhea" id="RHEA:26482"/>
        <dbReference type="Rhea" id="RHEA-COMP:10162"/>
        <dbReference type="Rhea" id="RHEA-COMP:10375"/>
        <dbReference type="ChEBI" id="CHEBI:33019"/>
        <dbReference type="ChEBI" id="CHEBI:57623"/>
        <dbReference type="ChEBI" id="CHEBI:74411"/>
        <dbReference type="ChEBI" id="CHEBI:74415"/>
        <dbReference type="EC" id="2.5.1.75"/>
    </reaction>
</comment>
<organism evidence="14 15">
    <name type="scientific">Turneriella parva (strain ATCC BAA-1111 / DSM 21527 / NCTC 11395 / H)</name>
    <name type="common">Leptospira parva</name>
    <dbReference type="NCBI Taxonomy" id="869212"/>
    <lineage>
        <taxon>Bacteria</taxon>
        <taxon>Pseudomonadati</taxon>
        <taxon>Spirochaetota</taxon>
        <taxon>Spirochaetia</taxon>
        <taxon>Leptospirales</taxon>
        <taxon>Leptospiraceae</taxon>
        <taxon>Turneriella</taxon>
    </lineage>
</organism>
<evidence type="ECO:0000256" key="4">
    <source>
        <dbReference type="ARBA" id="ARBA00022679"/>
    </source>
</evidence>
<dbReference type="KEGG" id="tpx:Turpa_3051"/>
<dbReference type="Proteomes" id="UP000006048">
    <property type="component" value="Chromosome"/>
</dbReference>
<dbReference type="InterPro" id="IPR039657">
    <property type="entry name" value="Dimethylallyltransferase"/>
</dbReference>
<dbReference type="GO" id="GO:0052381">
    <property type="term" value="F:tRNA dimethylallyltransferase activity"/>
    <property type="evidence" value="ECO:0007669"/>
    <property type="project" value="UniProtKB-UniRule"/>
</dbReference>
<dbReference type="PATRIC" id="fig|869212.3.peg.3077"/>
<protein>
    <recommendedName>
        <fullName evidence="10">tRNA dimethylallyltransferase</fullName>
        <ecNumber evidence="10">2.5.1.75</ecNumber>
    </recommendedName>
    <alternativeName>
        <fullName evidence="10">Dimethylallyl diphosphate:tRNA dimethylallyltransferase</fullName>
        <shortName evidence="10">DMAPP:tRNA dimethylallyltransferase</shortName>
        <shortName evidence="10">DMATase</shortName>
    </alternativeName>
    <alternativeName>
        <fullName evidence="10">Isopentenyl-diphosphate:tRNA isopentenyltransferase</fullName>
        <shortName evidence="10">IPP transferase</shortName>
        <shortName evidence="10">IPPT</shortName>
        <shortName evidence="10">IPTase</shortName>
    </alternativeName>
</protein>
<gene>
    <name evidence="10" type="primary">miaA</name>
    <name evidence="14" type="ordered locus">Turpa_3051</name>
</gene>
<evidence type="ECO:0000256" key="8">
    <source>
        <dbReference type="ARBA" id="ARBA00022842"/>
    </source>
</evidence>
<dbReference type="Gene3D" id="1.10.20.140">
    <property type="match status" value="1"/>
</dbReference>
<evidence type="ECO:0000256" key="12">
    <source>
        <dbReference type="RuleBase" id="RU003784"/>
    </source>
</evidence>
<reference evidence="14 15" key="1">
    <citation type="submission" date="2012-06" db="EMBL/GenBank/DDBJ databases">
        <title>The complete chromosome of genome of Turneriella parva DSM 21527.</title>
        <authorList>
            <consortium name="US DOE Joint Genome Institute (JGI-PGF)"/>
            <person name="Lucas S."/>
            <person name="Han J."/>
            <person name="Lapidus A."/>
            <person name="Bruce D."/>
            <person name="Goodwin L."/>
            <person name="Pitluck S."/>
            <person name="Peters L."/>
            <person name="Kyrpides N."/>
            <person name="Mavromatis K."/>
            <person name="Ivanova N."/>
            <person name="Mikhailova N."/>
            <person name="Chertkov O."/>
            <person name="Detter J.C."/>
            <person name="Tapia R."/>
            <person name="Han C."/>
            <person name="Land M."/>
            <person name="Hauser L."/>
            <person name="Markowitz V."/>
            <person name="Cheng J.-F."/>
            <person name="Hugenholtz P."/>
            <person name="Woyke T."/>
            <person name="Wu D."/>
            <person name="Gronow S."/>
            <person name="Wellnitz S."/>
            <person name="Brambilla E."/>
            <person name="Klenk H.-P."/>
            <person name="Eisen J.A."/>
        </authorList>
    </citation>
    <scope>NUCLEOTIDE SEQUENCE [LARGE SCALE GENOMIC DNA]</scope>
    <source>
        <strain evidence="15">ATCC BAA-1111 / DSM 21527 / NCTC 11395 / H</strain>
    </source>
</reference>
<keyword evidence="8 10" id="KW-0460">Magnesium</keyword>
<dbReference type="EC" id="2.5.1.75" evidence="10"/>
<dbReference type="RefSeq" id="WP_014804191.1">
    <property type="nucleotide sequence ID" value="NC_018020.1"/>
</dbReference>
<keyword evidence="6 10" id="KW-0547">Nucleotide-binding</keyword>